<dbReference type="RefSeq" id="WP_071435627.1">
    <property type="nucleotide sequence ID" value="NZ_MLON01000078.1"/>
</dbReference>
<organism evidence="1 2">
    <name type="scientific">Oenococcus oeni</name>
    <name type="common">Leuconostoc oenos</name>
    <dbReference type="NCBI Taxonomy" id="1247"/>
    <lineage>
        <taxon>Bacteria</taxon>
        <taxon>Bacillati</taxon>
        <taxon>Bacillota</taxon>
        <taxon>Bacilli</taxon>
        <taxon>Lactobacillales</taxon>
        <taxon>Lactobacillaceae</taxon>
        <taxon>Oenococcus</taxon>
    </lineage>
</organism>
<dbReference type="PANTHER" id="PTHR35090">
    <property type="entry name" value="DNA-DIRECTED RNA POLYMERASE SUBUNIT I"/>
    <property type="match status" value="1"/>
</dbReference>
<sequence length="141" mass="16011">MKKDAYKNLSKFSNNQTAFSLALLRDGILNDILDDDANDILYYAGKEVARQFYTKTLNGIQEFFSAAGWGDIQISSQKENKESWLLTGEAIKLRSAAIDEPSYFLEAGFLAQEIQQQTHRGTECSYQSDDKSRVIFTVYID</sequence>
<accession>A0A483B9Y5</accession>
<dbReference type="PANTHER" id="PTHR35090:SF1">
    <property type="entry name" value="SLR0144 PROTEIN"/>
    <property type="match status" value="1"/>
</dbReference>
<reference evidence="1" key="1">
    <citation type="submission" date="2019-10" db="EMBL/GenBank/DDBJ databases">
        <title>Malate fermentation in French cider.</title>
        <authorList>
            <person name="Cousin F.J."/>
            <person name="Medina Fernandez S."/>
            <person name="Misery B."/>
            <person name="Laplace J.-M."/>
            <person name="Cretenet M."/>
        </authorList>
    </citation>
    <scope>NUCLEOTIDE SEQUENCE</scope>
    <source>
        <strain evidence="1">UCMA15129</strain>
    </source>
</reference>
<evidence type="ECO:0000313" key="1">
    <source>
        <dbReference type="EMBL" id="MDV7715739.1"/>
    </source>
</evidence>
<gene>
    <name evidence="1" type="ORF">GA838_08340</name>
</gene>
<evidence type="ECO:0000313" key="2">
    <source>
        <dbReference type="Proteomes" id="UP001281024"/>
    </source>
</evidence>
<dbReference type="SUPFAM" id="SSF111126">
    <property type="entry name" value="Ligand-binding domain in the NO signalling and Golgi transport"/>
    <property type="match status" value="1"/>
</dbReference>
<dbReference type="InterPro" id="IPR019642">
    <property type="entry name" value="DUF2507"/>
</dbReference>
<dbReference type="InterPro" id="IPR024096">
    <property type="entry name" value="NO_sig/Golgi_transp_ligand-bd"/>
</dbReference>
<comment type="caution">
    <text evidence="1">The sequence shown here is derived from an EMBL/GenBank/DDBJ whole genome shotgun (WGS) entry which is preliminary data.</text>
</comment>
<dbReference type="EMBL" id="WERV01000007">
    <property type="protein sequence ID" value="MDV7715739.1"/>
    <property type="molecule type" value="Genomic_DNA"/>
</dbReference>
<name>A0A483B9Y5_OENOE</name>
<dbReference type="AlphaFoldDB" id="A0A483B9Y5"/>
<protein>
    <submittedName>
        <fullName evidence="1">DUF2507 domain-containing protein</fullName>
    </submittedName>
</protein>
<proteinExistence type="predicted"/>
<dbReference type="Proteomes" id="UP001281024">
    <property type="component" value="Unassembled WGS sequence"/>
</dbReference>
<dbReference type="Gene3D" id="3.30.1380.20">
    <property type="entry name" value="Trafficking protein particle complex subunit 3"/>
    <property type="match status" value="1"/>
</dbReference>
<dbReference type="Pfam" id="PF10702">
    <property type="entry name" value="DUF2507"/>
    <property type="match status" value="1"/>
</dbReference>